<keyword evidence="2" id="KW-1133">Transmembrane helix</keyword>
<sequence>MTYNQSNTTAAPAVSLNSTLENNTSNSTDNNYNPTYTNRILFIIFFIIYVIVKFYTGRFSQYAQHRRNGNNHFDLISIDSGYFENIPEGEQEENVD</sequence>
<dbReference type="GeneID" id="39731815"/>
<keyword evidence="2" id="KW-0812">Transmembrane</keyword>
<evidence type="ECO:0000256" key="1">
    <source>
        <dbReference type="SAM" id="MobiDB-lite"/>
    </source>
</evidence>
<reference evidence="3" key="1">
    <citation type="submission" date="2015-04" db="EMBL/GenBank/DDBJ databases">
        <authorList>
            <consortium name="Pathogen Informatics"/>
        </authorList>
    </citation>
    <scope>NUCLEOTIDE SEQUENCE [LARGE SCALE GENOMIC DNA]</scope>
    <source>
        <strain evidence="3">8A</strain>
    </source>
</reference>
<dbReference type="VEuPathDB" id="PlasmoDB:PGAL8A_00328500"/>
<evidence type="ECO:0000313" key="3">
    <source>
        <dbReference type="EMBL" id="CRG96072.1"/>
    </source>
</evidence>
<dbReference type="EMBL" id="CVMV01000056">
    <property type="protein sequence ID" value="CRG96072.1"/>
    <property type="molecule type" value="Genomic_DNA"/>
</dbReference>
<accession>A0A1J1GXQ3</accession>
<feature type="transmembrane region" description="Helical" evidence="2">
    <location>
        <begin position="36"/>
        <end position="56"/>
    </location>
</feature>
<proteinExistence type="predicted"/>
<feature type="compositionally biased region" description="Low complexity" evidence="1">
    <location>
        <begin position="15"/>
        <end position="31"/>
    </location>
</feature>
<protein>
    <submittedName>
        <fullName evidence="3">Uncharacterized protein</fullName>
    </submittedName>
</protein>
<dbReference type="Proteomes" id="UP000220797">
    <property type="component" value="Unassembled WGS sequence"/>
</dbReference>
<comment type="caution">
    <text evidence="3">The sequence shown here is derived from an EMBL/GenBank/DDBJ whole genome shotgun (WGS) entry which is preliminary data.</text>
</comment>
<organism evidence="3 4">
    <name type="scientific">Plasmodium gallinaceum</name>
    <dbReference type="NCBI Taxonomy" id="5849"/>
    <lineage>
        <taxon>Eukaryota</taxon>
        <taxon>Sar</taxon>
        <taxon>Alveolata</taxon>
        <taxon>Apicomplexa</taxon>
        <taxon>Aconoidasida</taxon>
        <taxon>Haemosporida</taxon>
        <taxon>Plasmodiidae</taxon>
        <taxon>Plasmodium</taxon>
        <taxon>Plasmodium (Haemamoeba)</taxon>
    </lineage>
</organism>
<keyword evidence="2" id="KW-0472">Membrane</keyword>
<evidence type="ECO:0000256" key="2">
    <source>
        <dbReference type="SAM" id="Phobius"/>
    </source>
</evidence>
<feature type="compositionally biased region" description="Polar residues" evidence="1">
    <location>
        <begin position="1"/>
        <end position="10"/>
    </location>
</feature>
<name>A0A1J1GXQ3_PLAGA</name>
<evidence type="ECO:0000313" key="4">
    <source>
        <dbReference type="Proteomes" id="UP000220797"/>
    </source>
</evidence>
<keyword evidence="4" id="KW-1185">Reference proteome</keyword>
<gene>
    <name evidence="3" type="ORF">PGAL8A_00328500</name>
</gene>
<feature type="region of interest" description="Disordered" evidence="1">
    <location>
        <begin position="1"/>
        <end position="31"/>
    </location>
</feature>
<dbReference type="RefSeq" id="XP_028528877.1">
    <property type="nucleotide sequence ID" value="XM_028672313.1"/>
</dbReference>
<dbReference type="AlphaFoldDB" id="A0A1J1GXQ3"/>